<keyword evidence="2" id="KW-1185">Reference proteome</keyword>
<evidence type="ECO:0008006" key="3">
    <source>
        <dbReference type="Google" id="ProtNLM"/>
    </source>
</evidence>
<sequence>MKRATNQQPRGITWRAFNYLEDEDFAADIALLSRSQKDKQEKTSCLETTARSIGLKISHFKSKVMKINTKSNNGVLIDGESVENVTDFKYIGSYLTADGKRNRETLARIVLASTAFYKLNNI</sequence>
<dbReference type="Proteomes" id="UP000762676">
    <property type="component" value="Unassembled WGS sequence"/>
</dbReference>
<evidence type="ECO:0000313" key="2">
    <source>
        <dbReference type="Proteomes" id="UP000762676"/>
    </source>
</evidence>
<dbReference type="AlphaFoldDB" id="A0AAV4ITH4"/>
<organism evidence="1 2">
    <name type="scientific">Elysia marginata</name>
    <dbReference type="NCBI Taxonomy" id="1093978"/>
    <lineage>
        <taxon>Eukaryota</taxon>
        <taxon>Metazoa</taxon>
        <taxon>Spiralia</taxon>
        <taxon>Lophotrochozoa</taxon>
        <taxon>Mollusca</taxon>
        <taxon>Gastropoda</taxon>
        <taxon>Heterobranchia</taxon>
        <taxon>Euthyneura</taxon>
        <taxon>Panpulmonata</taxon>
        <taxon>Sacoglossa</taxon>
        <taxon>Placobranchoidea</taxon>
        <taxon>Plakobranchidae</taxon>
        <taxon>Elysia</taxon>
    </lineage>
</organism>
<protein>
    <recommendedName>
        <fullName evidence="3">Reverse transcriptase domain-containing protein</fullName>
    </recommendedName>
</protein>
<dbReference type="PANTHER" id="PTHR47027:SF25">
    <property type="entry name" value="REVERSE TRANSCRIPTASE DOMAIN-CONTAINING PROTEIN"/>
    <property type="match status" value="1"/>
</dbReference>
<accession>A0AAV4ITH4</accession>
<dbReference type="EMBL" id="BMAT01002710">
    <property type="protein sequence ID" value="GFS12326.1"/>
    <property type="molecule type" value="Genomic_DNA"/>
</dbReference>
<gene>
    <name evidence="1" type="ORF">ElyMa_001369300</name>
</gene>
<evidence type="ECO:0000313" key="1">
    <source>
        <dbReference type="EMBL" id="GFS12326.1"/>
    </source>
</evidence>
<reference evidence="1 2" key="1">
    <citation type="journal article" date="2021" name="Elife">
        <title>Chloroplast acquisition without the gene transfer in kleptoplastic sea slugs, Plakobranchus ocellatus.</title>
        <authorList>
            <person name="Maeda T."/>
            <person name="Takahashi S."/>
            <person name="Yoshida T."/>
            <person name="Shimamura S."/>
            <person name="Takaki Y."/>
            <person name="Nagai Y."/>
            <person name="Toyoda A."/>
            <person name="Suzuki Y."/>
            <person name="Arimoto A."/>
            <person name="Ishii H."/>
            <person name="Satoh N."/>
            <person name="Nishiyama T."/>
            <person name="Hasebe M."/>
            <person name="Maruyama T."/>
            <person name="Minagawa J."/>
            <person name="Obokata J."/>
            <person name="Shigenobu S."/>
        </authorList>
    </citation>
    <scope>NUCLEOTIDE SEQUENCE [LARGE SCALE GENOMIC DNA]</scope>
</reference>
<dbReference type="PANTHER" id="PTHR47027">
    <property type="entry name" value="REVERSE TRANSCRIPTASE DOMAIN-CONTAINING PROTEIN"/>
    <property type="match status" value="1"/>
</dbReference>
<name>A0AAV4ITH4_9GAST</name>
<proteinExistence type="predicted"/>
<comment type="caution">
    <text evidence="1">The sequence shown here is derived from an EMBL/GenBank/DDBJ whole genome shotgun (WGS) entry which is preliminary data.</text>
</comment>